<evidence type="ECO:0000313" key="2">
    <source>
        <dbReference type="Proteomes" id="UP000283269"/>
    </source>
</evidence>
<dbReference type="Gene3D" id="3.40.220.10">
    <property type="entry name" value="Leucine Aminopeptidase, subunit E, domain 1"/>
    <property type="match status" value="1"/>
</dbReference>
<comment type="caution">
    <text evidence="1">The sequence shown here is derived from an EMBL/GenBank/DDBJ whole genome shotgun (WGS) entry which is preliminary data.</text>
</comment>
<protein>
    <recommendedName>
        <fullName evidence="3">ADP-ribose 1''-phosphate phosphatase</fullName>
    </recommendedName>
</protein>
<dbReference type="InterPro" id="IPR043472">
    <property type="entry name" value="Macro_dom-like"/>
</dbReference>
<dbReference type="InParanoid" id="A0A409VP19"/>
<dbReference type="STRING" id="93625.A0A409VP19"/>
<proteinExistence type="predicted"/>
<keyword evidence="2" id="KW-1185">Reference proteome</keyword>
<evidence type="ECO:0008006" key="3">
    <source>
        <dbReference type="Google" id="ProtNLM"/>
    </source>
</evidence>
<name>A0A409VP19_PSICY</name>
<dbReference type="SUPFAM" id="SSF52949">
    <property type="entry name" value="Macro domain-like"/>
    <property type="match status" value="1"/>
</dbReference>
<organism evidence="1 2">
    <name type="scientific">Psilocybe cyanescens</name>
    <dbReference type="NCBI Taxonomy" id="93625"/>
    <lineage>
        <taxon>Eukaryota</taxon>
        <taxon>Fungi</taxon>
        <taxon>Dikarya</taxon>
        <taxon>Basidiomycota</taxon>
        <taxon>Agaricomycotina</taxon>
        <taxon>Agaricomycetes</taxon>
        <taxon>Agaricomycetidae</taxon>
        <taxon>Agaricales</taxon>
        <taxon>Agaricineae</taxon>
        <taxon>Strophariaceae</taxon>
        <taxon>Psilocybe</taxon>
    </lineage>
</organism>
<sequence length="102" mass="10978">MATISYVKGDVFSAPPGSILVHAYNTQGAWGCGTTLTFRDKYPTQKRDSPDQILAATKNGRAGSPGQKSCNRFNSGKIAVPWADTEAVLKDLNVTMTIYTAH</sequence>
<gene>
    <name evidence="1" type="ORF">CVT25_000473</name>
</gene>
<dbReference type="Proteomes" id="UP000283269">
    <property type="component" value="Unassembled WGS sequence"/>
</dbReference>
<dbReference type="EMBL" id="NHYD01003966">
    <property type="protein sequence ID" value="PPQ67993.1"/>
    <property type="molecule type" value="Genomic_DNA"/>
</dbReference>
<dbReference type="AlphaFoldDB" id="A0A409VP19"/>
<evidence type="ECO:0000313" key="1">
    <source>
        <dbReference type="EMBL" id="PPQ67993.1"/>
    </source>
</evidence>
<accession>A0A409VP19</accession>
<reference evidence="1 2" key="1">
    <citation type="journal article" date="2018" name="Evol. Lett.">
        <title>Horizontal gene cluster transfer increased hallucinogenic mushroom diversity.</title>
        <authorList>
            <person name="Reynolds H.T."/>
            <person name="Vijayakumar V."/>
            <person name="Gluck-Thaler E."/>
            <person name="Korotkin H.B."/>
            <person name="Matheny P.B."/>
            <person name="Slot J.C."/>
        </authorList>
    </citation>
    <scope>NUCLEOTIDE SEQUENCE [LARGE SCALE GENOMIC DNA]</scope>
    <source>
        <strain evidence="1 2">2631</strain>
    </source>
</reference>
<dbReference type="OrthoDB" id="2155246at2759"/>